<dbReference type="EMBL" id="BKCJ010162597">
    <property type="protein sequence ID" value="GEY24140.1"/>
    <property type="molecule type" value="Genomic_DNA"/>
</dbReference>
<evidence type="ECO:0000313" key="1">
    <source>
        <dbReference type="EMBL" id="GEY24140.1"/>
    </source>
</evidence>
<accession>A0A699HIM9</accession>
<organism evidence="1">
    <name type="scientific">Tanacetum cinerariifolium</name>
    <name type="common">Dalmatian daisy</name>
    <name type="synonym">Chrysanthemum cinerariifolium</name>
    <dbReference type="NCBI Taxonomy" id="118510"/>
    <lineage>
        <taxon>Eukaryota</taxon>
        <taxon>Viridiplantae</taxon>
        <taxon>Streptophyta</taxon>
        <taxon>Embryophyta</taxon>
        <taxon>Tracheophyta</taxon>
        <taxon>Spermatophyta</taxon>
        <taxon>Magnoliopsida</taxon>
        <taxon>eudicotyledons</taxon>
        <taxon>Gunneridae</taxon>
        <taxon>Pentapetalae</taxon>
        <taxon>asterids</taxon>
        <taxon>campanulids</taxon>
        <taxon>Asterales</taxon>
        <taxon>Asteraceae</taxon>
        <taxon>Asteroideae</taxon>
        <taxon>Anthemideae</taxon>
        <taxon>Anthemidinae</taxon>
        <taxon>Tanacetum</taxon>
    </lineage>
</organism>
<dbReference type="AlphaFoldDB" id="A0A699HIM9"/>
<protein>
    <submittedName>
        <fullName evidence="1">Uncharacterized protein</fullName>
    </submittedName>
</protein>
<name>A0A699HIM9_TANCI</name>
<gene>
    <name evidence="1" type="ORF">Tci_396114</name>
</gene>
<comment type="caution">
    <text evidence="1">The sequence shown here is derived from an EMBL/GenBank/DDBJ whole genome shotgun (WGS) entry which is preliminary data.</text>
</comment>
<sequence>MMSLRDVVTLGVNGEANNAHALSYELNVTVPEIMVCIDFMENFNYMWNGLEALLCKLNGYIEMAINVIIIFSSFESLTQELKPTAALTIAAGEATCAIYEALKFLRNRLYIRDIHVLFCEGKEPSTSGVLSYENLKPPTSPTLTPNGYQKTPSTYLQHQKLLQSLVLLQRLKIKAVKHGPLQIGTSTRLVGRWLTKKIQMIQLEKSYE</sequence>
<proteinExistence type="predicted"/>
<reference evidence="1" key="1">
    <citation type="journal article" date="2019" name="Sci. Rep.">
        <title>Draft genome of Tanacetum cinerariifolium, the natural source of mosquito coil.</title>
        <authorList>
            <person name="Yamashiro T."/>
            <person name="Shiraishi A."/>
            <person name="Satake H."/>
            <person name="Nakayama K."/>
        </authorList>
    </citation>
    <scope>NUCLEOTIDE SEQUENCE</scope>
</reference>